<comment type="caution">
    <text evidence="1">The sequence shown here is derived from an EMBL/GenBank/DDBJ whole genome shotgun (WGS) entry which is preliminary data.</text>
</comment>
<dbReference type="AlphaFoldDB" id="A0A412YSE8"/>
<sequence length="104" mass="12779">MAMLENKTKENPKLEQNKLSDGRISLYLEYYFLLKLLKVILSKRNTFYSYSFRQYLYLAVNRKKFSTVWIYRQKNRLNSKHGNSDIFYTFLLYTNDSRIQFIYE</sequence>
<accession>A0A412YSE8</accession>
<dbReference type="EMBL" id="QRZL01000046">
    <property type="protein sequence ID" value="RGV67859.1"/>
    <property type="molecule type" value="Genomic_DNA"/>
</dbReference>
<proteinExistence type="predicted"/>
<dbReference type="Proteomes" id="UP000283678">
    <property type="component" value="Unassembled WGS sequence"/>
</dbReference>
<gene>
    <name evidence="1" type="ORF">DWW04_22850</name>
</gene>
<evidence type="ECO:0000313" key="1">
    <source>
        <dbReference type="EMBL" id="RGV67859.1"/>
    </source>
</evidence>
<evidence type="ECO:0000313" key="2">
    <source>
        <dbReference type="Proteomes" id="UP000283678"/>
    </source>
</evidence>
<protein>
    <submittedName>
        <fullName evidence="1">Uncharacterized protein</fullName>
    </submittedName>
</protein>
<name>A0A412YSE8_9BACT</name>
<organism evidence="1 2">
    <name type="scientific">Phocaeicola dorei</name>
    <dbReference type="NCBI Taxonomy" id="357276"/>
    <lineage>
        <taxon>Bacteria</taxon>
        <taxon>Pseudomonadati</taxon>
        <taxon>Bacteroidota</taxon>
        <taxon>Bacteroidia</taxon>
        <taxon>Bacteroidales</taxon>
        <taxon>Bacteroidaceae</taxon>
        <taxon>Phocaeicola</taxon>
    </lineage>
</organism>
<reference evidence="1 2" key="1">
    <citation type="submission" date="2018-08" db="EMBL/GenBank/DDBJ databases">
        <title>A genome reference for cultivated species of the human gut microbiota.</title>
        <authorList>
            <person name="Zou Y."/>
            <person name="Xue W."/>
            <person name="Luo G."/>
        </authorList>
    </citation>
    <scope>NUCLEOTIDE SEQUENCE [LARGE SCALE GENOMIC DNA]</scope>
    <source>
        <strain evidence="1 2">AF14-1AC</strain>
    </source>
</reference>